<dbReference type="AlphaFoldDB" id="A0A7R8WA01"/>
<accession>A0A7R8WA01</accession>
<dbReference type="EMBL" id="OB660489">
    <property type="protein sequence ID" value="CAD7225051.1"/>
    <property type="molecule type" value="Genomic_DNA"/>
</dbReference>
<feature type="region of interest" description="Disordered" evidence="1">
    <location>
        <begin position="436"/>
        <end position="455"/>
    </location>
</feature>
<evidence type="ECO:0000313" key="2">
    <source>
        <dbReference type="EMBL" id="CAD7225051.1"/>
    </source>
</evidence>
<gene>
    <name evidence="2" type="ORF">CTOB1V02_LOCUS2999</name>
</gene>
<proteinExistence type="predicted"/>
<sequence>MSMVLVAVSSNQTHPHPQSLGGVDILLTDFEPRPSSLPEKSAEEASTREAATRRLEQYYEDASKEKERWRGEFMDLFNRILPPTVALLSTQAFLHKMSSRAWAVTLNGGSPESIIRVINAPFSVNTAYRKARCELLIASALLNVCATPVSAHNFRSLTVQWSHHHHHTDTAYLCDEHRVIEAEISHLEGDQSRQGRGEEHSCACEFHAQFLKSEAWGLSSPPSPVAKGHIRRIFHNMKEVSPHEERRHLLTESVRPVKIRILIRPVRAAPIPVIVSFALRVKSLEAQWRSCSELQAVIRHGIQHLAVCMKTNCKHCIVVQEATSPMHLSSPGATATLQTRKQQARWLRLQFQELTSAFSTLLPDCPHRLLWEGSPGVSYSSDESNGGNEDSGFEDKDDESRRSFVRQVWQRRSHPVGNGAGGSSLYRPAATHEHHRSYVAVAGPSDETSARRKAGGALWRMLQRISMRKKPLPPSPVAGE</sequence>
<name>A0A7R8WA01_9CRUS</name>
<protein>
    <submittedName>
        <fullName evidence="2">Uncharacterized protein</fullName>
    </submittedName>
</protein>
<feature type="region of interest" description="Disordered" evidence="1">
    <location>
        <begin position="376"/>
        <end position="427"/>
    </location>
</feature>
<evidence type="ECO:0000256" key="1">
    <source>
        <dbReference type="SAM" id="MobiDB-lite"/>
    </source>
</evidence>
<feature type="compositionally biased region" description="Polar residues" evidence="1">
    <location>
        <begin position="377"/>
        <end position="388"/>
    </location>
</feature>
<reference evidence="2" key="1">
    <citation type="submission" date="2020-11" db="EMBL/GenBank/DDBJ databases">
        <authorList>
            <person name="Tran Van P."/>
        </authorList>
    </citation>
    <scope>NUCLEOTIDE SEQUENCE</scope>
</reference>
<organism evidence="2">
    <name type="scientific">Cyprideis torosa</name>
    <dbReference type="NCBI Taxonomy" id="163714"/>
    <lineage>
        <taxon>Eukaryota</taxon>
        <taxon>Metazoa</taxon>
        <taxon>Ecdysozoa</taxon>
        <taxon>Arthropoda</taxon>
        <taxon>Crustacea</taxon>
        <taxon>Oligostraca</taxon>
        <taxon>Ostracoda</taxon>
        <taxon>Podocopa</taxon>
        <taxon>Podocopida</taxon>
        <taxon>Cytherocopina</taxon>
        <taxon>Cytheroidea</taxon>
        <taxon>Cytherideidae</taxon>
        <taxon>Cyprideis</taxon>
    </lineage>
</organism>